<proteinExistence type="predicted"/>
<comment type="caution">
    <text evidence="2">The sequence shown here is derived from an EMBL/GenBank/DDBJ whole genome shotgun (WGS) entry which is preliminary data.</text>
</comment>
<sequence>MRPWRVTTRVSRTKGWTRVSPFFPFFFFFSSLFFLLFTLAKKGGSWRFLEYSSLSHSLNDYISQVSSTLCVLGVICQHPVRGVLVALHVSIYSLAFAFFLG</sequence>
<keyword evidence="1" id="KW-0812">Transmembrane</keyword>
<keyword evidence="1" id="KW-0472">Membrane</keyword>
<dbReference type="EMBL" id="JBBPHU010000009">
    <property type="protein sequence ID" value="KAK7513874.1"/>
    <property type="molecule type" value="Genomic_DNA"/>
</dbReference>
<keyword evidence="1" id="KW-1133">Transmembrane helix</keyword>
<reference evidence="2 3" key="1">
    <citation type="submission" date="2024-04" db="EMBL/GenBank/DDBJ databases">
        <title>Phyllosticta paracitricarpa is synonymous to the EU quarantine fungus P. citricarpa based on phylogenomic analyses.</title>
        <authorList>
            <consortium name="Lawrence Berkeley National Laboratory"/>
            <person name="Van Ingen-Buijs V.A."/>
            <person name="Van Westerhoven A.C."/>
            <person name="Haridas S."/>
            <person name="Skiadas P."/>
            <person name="Martin F."/>
            <person name="Groenewald J.Z."/>
            <person name="Crous P.W."/>
            <person name="Seidl M.F."/>
        </authorList>
    </citation>
    <scope>NUCLEOTIDE SEQUENCE [LARGE SCALE GENOMIC DNA]</scope>
    <source>
        <strain evidence="2 3">CBS 123371</strain>
    </source>
</reference>
<feature type="transmembrane region" description="Helical" evidence="1">
    <location>
        <begin position="83"/>
        <end position="100"/>
    </location>
</feature>
<keyword evidence="3" id="KW-1185">Reference proteome</keyword>
<gene>
    <name evidence="2" type="ORF">IWZ03DRAFT_243571</name>
</gene>
<evidence type="ECO:0000256" key="1">
    <source>
        <dbReference type="SAM" id="Phobius"/>
    </source>
</evidence>
<feature type="transmembrane region" description="Helical" evidence="1">
    <location>
        <begin position="21"/>
        <end position="40"/>
    </location>
</feature>
<evidence type="ECO:0000313" key="2">
    <source>
        <dbReference type="EMBL" id="KAK7513874.1"/>
    </source>
</evidence>
<organism evidence="2 3">
    <name type="scientific">Phyllosticta citriasiana</name>
    <dbReference type="NCBI Taxonomy" id="595635"/>
    <lineage>
        <taxon>Eukaryota</taxon>
        <taxon>Fungi</taxon>
        <taxon>Dikarya</taxon>
        <taxon>Ascomycota</taxon>
        <taxon>Pezizomycotina</taxon>
        <taxon>Dothideomycetes</taxon>
        <taxon>Dothideomycetes incertae sedis</taxon>
        <taxon>Botryosphaeriales</taxon>
        <taxon>Phyllostictaceae</taxon>
        <taxon>Phyllosticta</taxon>
    </lineage>
</organism>
<evidence type="ECO:0000313" key="3">
    <source>
        <dbReference type="Proteomes" id="UP001363622"/>
    </source>
</evidence>
<protein>
    <submittedName>
        <fullName evidence="2">Uncharacterized protein</fullName>
    </submittedName>
</protein>
<accession>A0ABR1KFQ5</accession>
<dbReference type="Proteomes" id="UP001363622">
    <property type="component" value="Unassembled WGS sequence"/>
</dbReference>
<name>A0ABR1KFQ5_9PEZI</name>